<accession>A0A0F9BMP3</accession>
<gene>
    <name evidence="1" type="ORF">LCGC14_2428380</name>
</gene>
<dbReference type="EMBL" id="LAZR01037087">
    <property type="protein sequence ID" value="KKL23139.1"/>
    <property type="molecule type" value="Genomic_DNA"/>
</dbReference>
<protein>
    <submittedName>
        <fullName evidence="1">Uncharacterized protein</fullName>
    </submittedName>
</protein>
<comment type="caution">
    <text evidence="1">The sequence shown here is derived from an EMBL/GenBank/DDBJ whole genome shotgun (WGS) entry which is preliminary data.</text>
</comment>
<reference evidence="1" key="1">
    <citation type="journal article" date="2015" name="Nature">
        <title>Complex archaea that bridge the gap between prokaryotes and eukaryotes.</title>
        <authorList>
            <person name="Spang A."/>
            <person name="Saw J.H."/>
            <person name="Jorgensen S.L."/>
            <person name="Zaremba-Niedzwiedzka K."/>
            <person name="Martijn J."/>
            <person name="Lind A.E."/>
            <person name="van Eijk R."/>
            <person name="Schleper C."/>
            <person name="Guy L."/>
            <person name="Ettema T.J."/>
        </authorList>
    </citation>
    <scope>NUCLEOTIDE SEQUENCE</scope>
</reference>
<sequence length="52" mass="5838">MEQQPPPQPAVDPLLATNIGYNPQQRFDTDTVMSKHLDASELLNKLKNMLMG</sequence>
<name>A0A0F9BMP3_9ZZZZ</name>
<organism evidence="1">
    <name type="scientific">marine sediment metagenome</name>
    <dbReference type="NCBI Taxonomy" id="412755"/>
    <lineage>
        <taxon>unclassified sequences</taxon>
        <taxon>metagenomes</taxon>
        <taxon>ecological metagenomes</taxon>
    </lineage>
</organism>
<feature type="non-terminal residue" evidence="1">
    <location>
        <position position="52"/>
    </location>
</feature>
<evidence type="ECO:0000313" key="1">
    <source>
        <dbReference type="EMBL" id="KKL23139.1"/>
    </source>
</evidence>
<proteinExistence type="predicted"/>
<dbReference type="AlphaFoldDB" id="A0A0F9BMP3"/>